<dbReference type="AlphaFoldDB" id="A0A9J5XZB8"/>
<dbReference type="EMBL" id="JACXVP010000008">
    <property type="protein sequence ID" value="KAG5593090.1"/>
    <property type="molecule type" value="Genomic_DNA"/>
</dbReference>
<comment type="caution">
    <text evidence="1">The sequence shown here is derived from an EMBL/GenBank/DDBJ whole genome shotgun (WGS) entry which is preliminary data.</text>
</comment>
<evidence type="ECO:0000313" key="2">
    <source>
        <dbReference type="Proteomes" id="UP000824120"/>
    </source>
</evidence>
<dbReference type="Proteomes" id="UP000824120">
    <property type="component" value="Chromosome 8"/>
</dbReference>
<reference evidence="1 2" key="1">
    <citation type="submission" date="2020-09" db="EMBL/GenBank/DDBJ databases">
        <title>De no assembly of potato wild relative species, Solanum commersonii.</title>
        <authorList>
            <person name="Cho K."/>
        </authorList>
    </citation>
    <scope>NUCLEOTIDE SEQUENCE [LARGE SCALE GENOMIC DNA]</scope>
    <source>
        <strain evidence="1">LZ3.2</strain>
        <tissue evidence="1">Leaf</tissue>
    </source>
</reference>
<dbReference type="OrthoDB" id="1738296at2759"/>
<gene>
    <name evidence="1" type="ORF">H5410_043604</name>
</gene>
<keyword evidence="2" id="KW-1185">Reference proteome</keyword>
<protein>
    <submittedName>
        <fullName evidence="1">Uncharacterized protein</fullName>
    </submittedName>
</protein>
<sequence length="123" mass="12487">MALDGTIIPPLLIVHIGSNPGGGAAAAAGIVAGVVVTGANCETFAAFLFKLPTSMNSEFDDFLLRFCGLFSSISRLLAGELVGILRVPLTETAIAGTVPVPVASIIDCSACSSNHRTVSPSDL</sequence>
<name>A0A9J5XZB8_SOLCO</name>
<accession>A0A9J5XZB8</accession>
<proteinExistence type="predicted"/>
<organism evidence="1 2">
    <name type="scientific">Solanum commersonii</name>
    <name type="common">Commerson's wild potato</name>
    <name type="synonym">Commerson's nightshade</name>
    <dbReference type="NCBI Taxonomy" id="4109"/>
    <lineage>
        <taxon>Eukaryota</taxon>
        <taxon>Viridiplantae</taxon>
        <taxon>Streptophyta</taxon>
        <taxon>Embryophyta</taxon>
        <taxon>Tracheophyta</taxon>
        <taxon>Spermatophyta</taxon>
        <taxon>Magnoliopsida</taxon>
        <taxon>eudicotyledons</taxon>
        <taxon>Gunneridae</taxon>
        <taxon>Pentapetalae</taxon>
        <taxon>asterids</taxon>
        <taxon>lamiids</taxon>
        <taxon>Solanales</taxon>
        <taxon>Solanaceae</taxon>
        <taxon>Solanoideae</taxon>
        <taxon>Solaneae</taxon>
        <taxon>Solanum</taxon>
    </lineage>
</organism>
<evidence type="ECO:0000313" key="1">
    <source>
        <dbReference type="EMBL" id="KAG5593090.1"/>
    </source>
</evidence>